<dbReference type="EMBL" id="JAIWYP010000006">
    <property type="protein sequence ID" value="KAH3815927.1"/>
    <property type="molecule type" value="Genomic_DNA"/>
</dbReference>
<comment type="caution">
    <text evidence="1">The sequence shown here is derived from an EMBL/GenBank/DDBJ whole genome shotgun (WGS) entry which is preliminary data.</text>
</comment>
<reference evidence="1" key="2">
    <citation type="submission" date="2020-11" db="EMBL/GenBank/DDBJ databases">
        <authorList>
            <person name="McCartney M.A."/>
            <person name="Auch B."/>
            <person name="Kono T."/>
            <person name="Mallez S."/>
            <person name="Becker A."/>
            <person name="Gohl D.M."/>
            <person name="Silverstein K.A.T."/>
            <person name="Koren S."/>
            <person name="Bechman K.B."/>
            <person name="Herman A."/>
            <person name="Abrahante J.E."/>
            <person name="Garbe J."/>
        </authorList>
    </citation>
    <scope>NUCLEOTIDE SEQUENCE</scope>
    <source>
        <strain evidence="1">Duluth1</strain>
        <tissue evidence="1">Whole animal</tissue>
    </source>
</reference>
<gene>
    <name evidence="1" type="ORF">DPMN_144465</name>
</gene>
<evidence type="ECO:0000313" key="2">
    <source>
        <dbReference type="Proteomes" id="UP000828390"/>
    </source>
</evidence>
<dbReference type="AlphaFoldDB" id="A0A9D4GL52"/>
<protein>
    <submittedName>
        <fullName evidence="1">Uncharacterized protein</fullName>
    </submittedName>
</protein>
<accession>A0A9D4GL52</accession>
<name>A0A9D4GL52_DREPO</name>
<organism evidence="1 2">
    <name type="scientific">Dreissena polymorpha</name>
    <name type="common">Zebra mussel</name>
    <name type="synonym">Mytilus polymorpha</name>
    <dbReference type="NCBI Taxonomy" id="45954"/>
    <lineage>
        <taxon>Eukaryota</taxon>
        <taxon>Metazoa</taxon>
        <taxon>Spiralia</taxon>
        <taxon>Lophotrochozoa</taxon>
        <taxon>Mollusca</taxon>
        <taxon>Bivalvia</taxon>
        <taxon>Autobranchia</taxon>
        <taxon>Heteroconchia</taxon>
        <taxon>Euheterodonta</taxon>
        <taxon>Imparidentia</taxon>
        <taxon>Neoheterodontei</taxon>
        <taxon>Myida</taxon>
        <taxon>Dreissenoidea</taxon>
        <taxon>Dreissenidae</taxon>
        <taxon>Dreissena</taxon>
    </lineage>
</organism>
<proteinExistence type="predicted"/>
<dbReference type="Proteomes" id="UP000828390">
    <property type="component" value="Unassembled WGS sequence"/>
</dbReference>
<sequence>MATSFHCGILMAYRKNYPTHPGSHEDASYIHIEKTAPYPGGHVFPLIMTIFKLVRHINKTNVLTKFHDDWPKHVTFRVFTSFFRKTILTKCHEDWAKNVFSRLFTCSNFIHIEKTAPPPGGHISIKPMKNTPPPGGHVFLPIQTIFELNGKNVTSRVFTCLHYIHIDKTASPSGGHEKDPLPDGHVFLSIQTILELNRCIQETNVLTKFHEDWTQNVTSGVFTCFHYIHIEKTAPPSGGHFHDDWAQIVTSRVFTINTAPPPGGHLHEDWSSNVTSTVFIRTNILNWFHEDQTINVASRVFTRQNVDDARRTDDGQKVIPKAHHEHEKDPLPGGHVFLPIRTNFELNSCIKETNALTKLHKDWAKNVSYRLFTWFHYIHIEKTSPPTGGHFYIYKIDAKTVTSRVHVFFPIQTIFGLNRRIQQTNNLTKFHEELTKNVTSLVFTCFHYIHIKKTAPLPGGHFHDDQAKSVTSRVFTRNTAPSPGGHVFQWTKTIFILNQHIIKTNILPNVHKHDPVSNSVEVSLGTNVLTKFHEDRTINVASIVFKRQMLATHARRTTHDGRTAITLCSGELKR</sequence>
<keyword evidence="2" id="KW-1185">Reference proteome</keyword>
<evidence type="ECO:0000313" key="1">
    <source>
        <dbReference type="EMBL" id="KAH3815927.1"/>
    </source>
</evidence>
<reference evidence="1" key="1">
    <citation type="journal article" date="2019" name="bioRxiv">
        <title>The Genome of the Zebra Mussel, Dreissena polymorpha: A Resource for Invasive Species Research.</title>
        <authorList>
            <person name="McCartney M.A."/>
            <person name="Auch B."/>
            <person name="Kono T."/>
            <person name="Mallez S."/>
            <person name="Zhang Y."/>
            <person name="Obille A."/>
            <person name="Becker A."/>
            <person name="Abrahante J.E."/>
            <person name="Garbe J."/>
            <person name="Badalamenti J.P."/>
            <person name="Herman A."/>
            <person name="Mangelson H."/>
            <person name="Liachko I."/>
            <person name="Sullivan S."/>
            <person name="Sone E.D."/>
            <person name="Koren S."/>
            <person name="Silverstein K.A.T."/>
            <person name="Beckman K.B."/>
            <person name="Gohl D.M."/>
        </authorList>
    </citation>
    <scope>NUCLEOTIDE SEQUENCE</scope>
    <source>
        <strain evidence="1">Duluth1</strain>
        <tissue evidence="1">Whole animal</tissue>
    </source>
</reference>